<organism evidence="1 2">
    <name type="scientific">Lindgomyces ingoldianus</name>
    <dbReference type="NCBI Taxonomy" id="673940"/>
    <lineage>
        <taxon>Eukaryota</taxon>
        <taxon>Fungi</taxon>
        <taxon>Dikarya</taxon>
        <taxon>Ascomycota</taxon>
        <taxon>Pezizomycotina</taxon>
        <taxon>Dothideomycetes</taxon>
        <taxon>Pleosporomycetidae</taxon>
        <taxon>Pleosporales</taxon>
        <taxon>Lindgomycetaceae</taxon>
        <taxon>Lindgomyces</taxon>
    </lineage>
</organism>
<dbReference type="EMBL" id="MU003496">
    <property type="protein sequence ID" value="KAF2475308.1"/>
    <property type="molecule type" value="Genomic_DNA"/>
</dbReference>
<gene>
    <name evidence="1" type="ORF">BDR25DRAFT_340116</name>
</gene>
<sequence length="191" mass="21473">MYSSQSHEDTEAPLNGMENGAQKGSKGLDREGEGIVRNILVAYETDEKREALRYAIALFDTGCPDNLISRRVAAMLGFQCETQDTRDIDLVSVTGERYLSLGVLKGRWAFSNNISEVGNPHIRKTSKYMNAIFHVSSNENDPFDVIIGFNTIKDQRLLLLGEKLLAGFRRVQKAIDVKYSTKSREWGPGRR</sequence>
<dbReference type="Proteomes" id="UP000799755">
    <property type="component" value="Unassembled WGS sequence"/>
</dbReference>
<comment type="caution">
    <text evidence="1">The sequence shown here is derived from an EMBL/GenBank/DDBJ whole genome shotgun (WGS) entry which is preliminary data.</text>
</comment>
<evidence type="ECO:0000313" key="1">
    <source>
        <dbReference type="EMBL" id="KAF2475308.1"/>
    </source>
</evidence>
<keyword evidence="2" id="KW-1185">Reference proteome</keyword>
<evidence type="ECO:0000313" key="2">
    <source>
        <dbReference type="Proteomes" id="UP000799755"/>
    </source>
</evidence>
<proteinExistence type="predicted"/>
<reference evidence="1" key="1">
    <citation type="journal article" date="2020" name="Stud. Mycol.">
        <title>101 Dothideomycetes genomes: a test case for predicting lifestyles and emergence of pathogens.</title>
        <authorList>
            <person name="Haridas S."/>
            <person name="Albert R."/>
            <person name="Binder M."/>
            <person name="Bloem J."/>
            <person name="Labutti K."/>
            <person name="Salamov A."/>
            <person name="Andreopoulos B."/>
            <person name="Baker S."/>
            <person name="Barry K."/>
            <person name="Bills G."/>
            <person name="Bluhm B."/>
            <person name="Cannon C."/>
            <person name="Castanera R."/>
            <person name="Culley D."/>
            <person name="Daum C."/>
            <person name="Ezra D."/>
            <person name="Gonzalez J."/>
            <person name="Henrissat B."/>
            <person name="Kuo A."/>
            <person name="Liang C."/>
            <person name="Lipzen A."/>
            <person name="Lutzoni F."/>
            <person name="Magnuson J."/>
            <person name="Mondo S."/>
            <person name="Nolan M."/>
            <person name="Ohm R."/>
            <person name="Pangilinan J."/>
            <person name="Park H.-J."/>
            <person name="Ramirez L."/>
            <person name="Alfaro M."/>
            <person name="Sun H."/>
            <person name="Tritt A."/>
            <person name="Yoshinaga Y."/>
            <person name="Zwiers L.-H."/>
            <person name="Turgeon B."/>
            <person name="Goodwin S."/>
            <person name="Spatafora J."/>
            <person name="Crous P."/>
            <person name="Grigoriev I."/>
        </authorList>
    </citation>
    <scope>NUCLEOTIDE SEQUENCE</scope>
    <source>
        <strain evidence="1">ATCC 200398</strain>
    </source>
</reference>
<accession>A0ACB6R7L8</accession>
<name>A0ACB6R7L8_9PLEO</name>
<protein>
    <submittedName>
        <fullName evidence="1">Uncharacterized protein</fullName>
    </submittedName>
</protein>